<dbReference type="OrthoDB" id="6579831at2"/>
<evidence type="ECO:0000313" key="3">
    <source>
        <dbReference type="EMBL" id="ALE18852.1"/>
    </source>
</evidence>
<accession>A0A0M4LYH5</accession>
<dbReference type="GeneID" id="84894628"/>
<keyword evidence="1" id="KW-0963">Cytoplasm</keyword>
<dbReference type="PIRSF" id="PIRSF001357">
    <property type="entry name" value="DeoC"/>
    <property type="match status" value="1"/>
</dbReference>
<evidence type="ECO:0000313" key="6">
    <source>
        <dbReference type="Proteomes" id="UP000324288"/>
    </source>
</evidence>
<evidence type="ECO:0000256" key="2">
    <source>
        <dbReference type="ARBA" id="ARBA00023270"/>
    </source>
</evidence>
<dbReference type="RefSeq" id="WP_053961801.1">
    <property type="nucleotide sequence ID" value="NZ_CAJPTR010000018.1"/>
</dbReference>
<dbReference type="InterPro" id="IPR011343">
    <property type="entry name" value="DeoC"/>
</dbReference>
<dbReference type="Proteomes" id="UP000068137">
    <property type="component" value="Chromosome"/>
</dbReference>
<keyword evidence="2" id="KW-0704">Schiff base</keyword>
<dbReference type="PANTHER" id="PTHR10889">
    <property type="entry name" value="DEOXYRIBOSE-PHOSPHATE ALDOLASE"/>
    <property type="match status" value="1"/>
</dbReference>
<dbReference type="PANTHER" id="PTHR10889:SF1">
    <property type="entry name" value="DEOXYRIBOSE-PHOSPHATE ALDOLASE"/>
    <property type="match status" value="1"/>
</dbReference>
<dbReference type="InterPro" id="IPR013785">
    <property type="entry name" value="Aldolase_TIM"/>
</dbReference>
<dbReference type="SMART" id="SM01133">
    <property type="entry name" value="DeoC"/>
    <property type="match status" value="1"/>
</dbReference>
<dbReference type="PATRIC" id="fig|1528099.3.peg.644"/>
<name>A0A0M4LYH5_9ACTN</name>
<keyword evidence="6" id="KW-1185">Reference proteome</keyword>
<evidence type="ECO:0000313" key="5">
    <source>
        <dbReference type="Proteomes" id="UP000068137"/>
    </source>
</evidence>
<dbReference type="Pfam" id="PF01791">
    <property type="entry name" value="DeoC"/>
    <property type="match status" value="1"/>
</dbReference>
<dbReference type="GO" id="GO:0004139">
    <property type="term" value="F:deoxyribose-phosphate aldolase activity"/>
    <property type="evidence" value="ECO:0007669"/>
    <property type="project" value="InterPro"/>
</dbReference>
<dbReference type="STRING" id="1528099.AL705_03340"/>
<dbReference type="GO" id="GO:0016052">
    <property type="term" value="P:carbohydrate catabolic process"/>
    <property type="evidence" value="ECO:0007669"/>
    <property type="project" value="TreeGrafter"/>
</dbReference>
<reference evidence="4 6" key="3">
    <citation type="submission" date="2019-04" db="EMBL/GenBank/DDBJ databases">
        <authorList>
            <person name="Seth-Smith MB H."/>
            <person name="Seth-Smith H."/>
        </authorList>
    </citation>
    <scope>NUCLEOTIDE SEQUENCE [LARGE SCALE GENOMIC DNA]</scope>
    <source>
        <strain evidence="4">USB-603019</strain>
    </source>
</reference>
<dbReference type="AlphaFoldDB" id="A0A0M4LYH5"/>
<reference evidence="3 5" key="1">
    <citation type="journal article" date="2015" name="Genome Announc.">
        <title>Complete Genome Sequences for Two Strains of a Novel Fastidious, Partially Acid-Fast, Gram-Positive Corynebacterineae Bacterium, Derived from Human Clinical Samples.</title>
        <authorList>
            <person name="Nicholson A.C."/>
            <person name="Bell M."/>
            <person name="Humrighouse B.W."/>
            <person name="McQuiston J.R."/>
        </authorList>
    </citation>
    <scope>NUCLEOTIDE SEQUENCE [LARGE SCALE GENOMIC DNA]</scope>
    <source>
        <strain evidence="3 5">X1698</strain>
    </source>
</reference>
<gene>
    <name evidence="4" type="primary">deoC</name>
    <name evidence="3" type="ORF">AL705_03340</name>
    <name evidence="4" type="ORF">LC603019_00655</name>
</gene>
<dbReference type="Gene3D" id="3.20.20.70">
    <property type="entry name" value="Aldolase class I"/>
    <property type="match status" value="1"/>
</dbReference>
<dbReference type="GO" id="GO:0009264">
    <property type="term" value="P:deoxyribonucleotide catabolic process"/>
    <property type="evidence" value="ECO:0007669"/>
    <property type="project" value="InterPro"/>
</dbReference>
<proteinExistence type="predicted"/>
<evidence type="ECO:0000256" key="1">
    <source>
        <dbReference type="ARBA" id="ARBA00022490"/>
    </source>
</evidence>
<dbReference type="KEGG" id="cbq:AL705_03340"/>
<dbReference type="Proteomes" id="UP000324288">
    <property type="component" value="Chromosome"/>
</dbReference>
<dbReference type="SUPFAM" id="SSF51569">
    <property type="entry name" value="Aldolase"/>
    <property type="match status" value="1"/>
</dbReference>
<organism evidence="3 5">
    <name type="scientific">Lawsonella clevelandensis</name>
    <dbReference type="NCBI Taxonomy" id="1528099"/>
    <lineage>
        <taxon>Bacteria</taxon>
        <taxon>Bacillati</taxon>
        <taxon>Actinomycetota</taxon>
        <taxon>Actinomycetes</taxon>
        <taxon>Mycobacteriales</taxon>
        <taxon>Lawsonellaceae</taxon>
        <taxon>Lawsonella</taxon>
    </lineage>
</organism>
<dbReference type="GO" id="GO:0005737">
    <property type="term" value="C:cytoplasm"/>
    <property type="evidence" value="ECO:0007669"/>
    <property type="project" value="InterPro"/>
</dbReference>
<dbReference type="EMBL" id="CP012390">
    <property type="protein sequence ID" value="ALE18852.1"/>
    <property type="molecule type" value="Genomic_DNA"/>
</dbReference>
<dbReference type="InterPro" id="IPR002915">
    <property type="entry name" value="DeoC/FbaB/LacD_aldolase"/>
</dbReference>
<sequence>MTFANANADLPANRHELAAFIDLMVTTSEVTVAQVTELVEQAGEWGLNACYVLSGRLPQAQAQLPMGALVSYPLGADDSLSKAFSARLAVDQGATEVCVVADLGAIVAGEWNALMADLVTVREAAPAPVTLQIVVETPYLLTLPDGLDRIARCCQIALAVGADMVVTGTGLHPAGGGTSVQAVRAMAESIGGQLGIKAMGGVSTAAQALELMAAGATQLGCSQEEAAALLAGMPNEQPFAPLPR</sequence>
<dbReference type="EMBL" id="LR584267">
    <property type="protein sequence ID" value="VHO00315.1"/>
    <property type="molecule type" value="Genomic_DNA"/>
</dbReference>
<protein>
    <submittedName>
        <fullName evidence="4">Deoxyribose-phosphate aldolase</fullName>
    </submittedName>
</protein>
<evidence type="ECO:0000313" key="4">
    <source>
        <dbReference type="EMBL" id="VHO00315.1"/>
    </source>
</evidence>
<reference evidence="3" key="2">
    <citation type="journal article" date="2016" name="Int. J. Syst. Evol. Microbiol.">
        <title>Lawsonella clevelandensis gen. nov., sp. nov., a new member of the suborder Corynebacterineae isolated from human abscesses.</title>
        <authorList>
            <person name="Bell M.E."/>
            <person name="Bernard K.A."/>
            <person name="Harrington S.M."/>
            <person name="Patel N.B."/>
            <person name="Tucker T.A."/>
            <person name="Metcalfe M.G."/>
            <person name="McQuiston J.R."/>
        </authorList>
    </citation>
    <scope>NUCLEOTIDE SEQUENCE</scope>
    <source>
        <strain evidence="3">X1698</strain>
    </source>
</reference>